<feature type="signal peptide" evidence="2">
    <location>
        <begin position="1"/>
        <end position="31"/>
    </location>
</feature>
<protein>
    <recommendedName>
        <fullName evidence="5">Secreted protein</fullName>
    </recommendedName>
</protein>
<evidence type="ECO:0008006" key="5">
    <source>
        <dbReference type="Google" id="ProtNLM"/>
    </source>
</evidence>
<evidence type="ECO:0000313" key="4">
    <source>
        <dbReference type="Proteomes" id="UP000218334"/>
    </source>
</evidence>
<dbReference type="EMBL" id="KZ293440">
    <property type="protein sequence ID" value="PBK66607.1"/>
    <property type="molecule type" value="Genomic_DNA"/>
</dbReference>
<evidence type="ECO:0000256" key="1">
    <source>
        <dbReference type="SAM" id="Phobius"/>
    </source>
</evidence>
<keyword evidence="1" id="KW-0472">Membrane</keyword>
<feature type="transmembrane region" description="Helical" evidence="1">
    <location>
        <begin position="76"/>
        <end position="96"/>
    </location>
</feature>
<keyword evidence="4" id="KW-1185">Reference proteome</keyword>
<proteinExistence type="predicted"/>
<sequence length="116" mass="13179">MSNWIKTGGCRAHGMNVVHALVIIAVQVVSSKSTELSTHTRADEYRACAPRRDNYRSWVLSSSIHSRCARYWRERLVLVILFLVAVVGDGQSSPFFTLTFSRDLLVDDHYISRLLP</sequence>
<keyword evidence="1" id="KW-1133">Transmembrane helix</keyword>
<keyword evidence="2" id="KW-0732">Signal</keyword>
<reference evidence="4" key="1">
    <citation type="journal article" date="2017" name="Nat. Ecol. Evol.">
        <title>Genome expansion and lineage-specific genetic innovations in the forest pathogenic fungi Armillaria.</title>
        <authorList>
            <person name="Sipos G."/>
            <person name="Prasanna A.N."/>
            <person name="Walter M.C."/>
            <person name="O'Connor E."/>
            <person name="Balint B."/>
            <person name="Krizsan K."/>
            <person name="Kiss B."/>
            <person name="Hess J."/>
            <person name="Varga T."/>
            <person name="Slot J."/>
            <person name="Riley R."/>
            <person name="Boka B."/>
            <person name="Rigling D."/>
            <person name="Barry K."/>
            <person name="Lee J."/>
            <person name="Mihaltcheva S."/>
            <person name="LaButti K."/>
            <person name="Lipzen A."/>
            <person name="Waldron R."/>
            <person name="Moloney N.M."/>
            <person name="Sperisen C."/>
            <person name="Kredics L."/>
            <person name="Vagvoelgyi C."/>
            <person name="Patrignani A."/>
            <person name="Fitzpatrick D."/>
            <person name="Nagy I."/>
            <person name="Doyle S."/>
            <person name="Anderson J.B."/>
            <person name="Grigoriev I.V."/>
            <person name="Gueldener U."/>
            <person name="Muensterkoetter M."/>
            <person name="Nagy L.G."/>
        </authorList>
    </citation>
    <scope>NUCLEOTIDE SEQUENCE [LARGE SCALE GENOMIC DNA]</scope>
    <source>
        <strain evidence="4">28-4</strain>
    </source>
</reference>
<dbReference type="Proteomes" id="UP000218334">
    <property type="component" value="Unassembled WGS sequence"/>
</dbReference>
<gene>
    <name evidence="3" type="ORF">ARMSODRAFT_351934</name>
</gene>
<keyword evidence="1" id="KW-0812">Transmembrane</keyword>
<feature type="chain" id="PRO_5013971128" description="Secreted protein" evidence="2">
    <location>
        <begin position="32"/>
        <end position="116"/>
    </location>
</feature>
<name>A0A2H3BPW8_9AGAR</name>
<accession>A0A2H3BPW8</accession>
<evidence type="ECO:0000256" key="2">
    <source>
        <dbReference type="SAM" id="SignalP"/>
    </source>
</evidence>
<organism evidence="3 4">
    <name type="scientific">Armillaria solidipes</name>
    <dbReference type="NCBI Taxonomy" id="1076256"/>
    <lineage>
        <taxon>Eukaryota</taxon>
        <taxon>Fungi</taxon>
        <taxon>Dikarya</taxon>
        <taxon>Basidiomycota</taxon>
        <taxon>Agaricomycotina</taxon>
        <taxon>Agaricomycetes</taxon>
        <taxon>Agaricomycetidae</taxon>
        <taxon>Agaricales</taxon>
        <taxon>Marasmiineae</taxon>
        <taxon>Physalacriaceae</taxon>
        <taxon>Armillaria</taxon>
    </lineage>
</organism>
<evidence type="ECO:0000313" key="3">
    <source>
        <dbReference type="EMBL" id="PBK66607.1"/>
    </source>
</evidence>
<dbReference type="AlphaFoldDB" id="A0A2H3BPW8"/>